<comment type="caution">
    <text evidence="2">The sequence shown here is derived from an EMBL/GenBank/DDBJ whole genome shotgun (WGS) entry which is preliminary data.</text>
</comment>
<feature type="transmembrane region" description="Helical" evidence="1">
    <location>
        <begin position="60"/>
        <end position="79"/>
    </location>
</feature>
<feature type="transmembrane region" description="Helical" evidence="1">
    <location>
        <begin position="20"/>
        <end position="40"/>
    </location>
</feature>
<evidence type="ECO:0000256" key="1">
    <source>
        <dbReference type="SAM" id="Phobius"/>
    </source>
</evidence>
<evidence type="ECO:0000313" key="2">
    <source>
        <dbReference type="EMBL" id="GAA0962362.1"/>
    </source>
</evidence>
<keyword evidence="1" id="KW-0472">Membrane</keyword>
<evidence type="ECO:0000313" key="3">
    <source>
        <dbReference type="Proteomes" id="UP001500665"/>
    </source>
</evidence>
<keyword evidence="3" id="KW-1185">Reference proteome</keyword>
<name>A0ABN1RRQ0_9ACTN</name>
<keyword evidence="1" id="KW-0812">Transmembrane</keyword>
<protein>
    <recommendedName>
        <fullName evidence="4">DUF2516 family protein</fullName>
    </recommendedName>
</protein>
<sequence>MTLNVRRKVILVAGSIQSGLGLFFWGLAIIAFLMEVFALVDAVRRPAQAFPAAGKQSKKMWTIILAIATVFGLAGAGGILSILDIIPVVSFIAAVIYLADVRPALKAIGGGGGNMGPYGRW</sequence>
<dbReference type="InterPro" id="IPR019662">
    <property type="entry name" value="DUF2516"/>
</dbReference>
<gene>
    <name evidence="2" type="ORF">GCM10009550_56330</name>
</gene>
<proteinExistence type="predicted"/>
<evidence type="ECO:0008006" key="4">
    <source>
        <dbReference type="Google" id="ProtNLM"/>
    </source>
</evidence>
<dbReference type="Proteomes" id="UP001500665">
    <property type="component" value="Unassembled WGS sequence"/>
</dbReference>
<dbReference type="EMBL" id="BAAAHH010000027">
    <property type="protein sequence ID" value="GAA0962362.1"/>
    <property type="molecule type" value="Genomic_DNA"/>
</dbReference>
<accession>A0ABN1RRQ0</accession>
<organism evidence="2 3">
    <name type="scientific">Actinocorallia libanotica</name>
    <dbReference type="NCBI Taxonomy" id="46162"/>
    <lineage>
        <taxon>Bacteria</taxon>
        <taxon>Bacillati</taxon>
        <taxon>Actinomycetota</taxon>
        <taxon>Actinomycetes</taxon>
        <taxon>Streptosporangiales</taxon>
        <taxon>Thermomonosporaceae</taxon>
        <taxon>Actinocorallia</taxon>
    </lineage>
</organism>
<keyword evidence="1" id="KW-1133">Transmembrane helix</keyword>
<dbReference type="Pfam" id="PF10724">
    <property type="entry name" value="DUF2516"/>
    <property type="match status" value="1"/>
</dbReference>
<reference evidence="2 3" key="1">
    <citation type="journal article" date="2019" name="Int. J. Syst. Evol. Microbiol.">
        <title>The Global Catalogue of Microorganisms (GCM) 10K type strain sequencing project: providing services to taxonomists for standard genome sequencing and annotation.</title>
        <authorList>
            <consortium name="The Broad Institute Genomics Platform"/>
            <consortium name="The Broad Institute Genome Sequencing Center for Infectious Disease"/>
            <person name="Wu L."/>
            <person name="Ma J."/>
        </authorList>
    </citation>
    <scope>NUCLEOTIDE SEQUENCE [LARGE SCALE GENOMIC DNA]</scope>
    <source>
        <strain evidence="2 3">JCM 10696</strain>
    </source>
</reference>